<feature type="transmembrane region" description="Helical" evidence="6">
    <location>
        <begin position="96"/>
        <end position="117"/>
    </location>
</feature>
<evidence type="ECO:0000256" key="5">
    <source>
        <dbReference type="ARBA" id="ARBA00023136"/>
    </source>
</evidence>
<reference evidence="8 9" key="1">
    <citation type="submission" date="2019-07" db="EMBL/GenBank/DDBJ databases">
        <title>Whole genome shotgun sequence of Vibrio sagamiensis NBRC 104589.</title>
        <authorList>
            <person name="Hosoyama A."/>
            <person name="Uohara A."/>
            <person name="Ohji S."/>
            <person name="Ichikawa N."/>
        </authorList>
    </citation>
    <scope>NUCLEOTIDE SEQUENCE [LARGE SCALE GENOMIC DNA]</scope>
    <source>
        <strain evidence="8 9">NBRC 104589</strain>
    </source>
</reference>
<dbReference type="GO" id="GO:0005886">
    <property type="term" value="C:plasma membrane"/>
    <property type="evidence" value="ECO:0007669"/>
    <property type="project" value="UniProtKB-SubCell"/>
</dbReference>
<gene>
    <name evidence="8" type="ORF">VSA01S_18300</name>
</gene>
<organism evidence="8 9">
    <name type="scientific">Vibrio sagamiensis NBRC 104589</name>
    <dbReference type="NCBI Taxonomy" id="1219064"/>
    <lineage>
        <taxon>Bacteria</taxon>
        <taxon>Pseudomonadati</taxon>
        <taxon>Pseudomonadota</taxon>
        <taxon>Gammaproteobacteria</taxon>
        <taxon>Vibrionales</taxon>
        <taxon>Vibrionaceae</taxon>
        <taxon>Vibrio</taxon>
    </lineage>
</organism>
<feature type="domain" description="Type II secretion system protein GspF" evidence="7">
    <location>
        <begin position="136"/>
        <end position="258"/>
    </location>
</feature>
<evidence type="ECO:0000256" key="4">
    <source>
        <dbReference type="ARBA" id="ARBA00022989"/>
    </source>
</evidence>
<sequence length="302" mass="34185">MILILYISLLLALIWFINSNSKQAVVNRRLQLITAGQYLLKTDVSIKKTNHLRTNKLYVFFIRLNALLPIYDKYCITLAAIGFSIVSDILMPELPIYLQILATLGLWLSFTCAVVIYRRKLQVEEFEKGIINVLGLISRAVSAGLSIPQAIDQISQTQPGLLGREFAYIRDNLTLGLSLRQSLDDACIRLPYISFRYFSIALILNQSNGGQLRETLQSLSRTIHDNRAMRKKVKSLTSEPRITALFLSLLPFGLLVGIYLIEPNMVEQLFKTELGQRVLIYALCSISIGALILNAMTRNKRF</sequence>
<feature type="transmembrane region" description="Helical" evidence="6">
    <location>
        <begin position="242"/>
        <end position="262"/>
    </location>
</feature>
<dbReference type="PANTHER" id="PTHR35007:SF1">
    <property type="entry name" value="PILUS ASSEMBLY PROTEIN"/>
    <property type="match status" value="1"/>
</dbReference>
<accession>A0A511QEJ5</accession>
<dbReference type="EMBL" id="BJXJ01000015">
    <property type="protein sequence ID" value="GEM75718.1"/>
    <property type="molecule type" value="Genomic_DNA"/>
</dbReference>
<keyword evidence="3 6" id="KW-0812">Transmembrane</keyword>
<evidence type="ECO:0000256" key="6">
    <source>
        <dbReference type="SAM" id="Phobius"/>
    </source>
</evidence>
<dbReference type="PANTHER" id="PTHR35007">
    <property type="entry name" value="INTEGRAL MEMBRANE PROTEIN-RELATED"/>
    <property type="match status" value="1"/>
</dbReference>
<keyword evidence="5 6" id="KW-0472">Membrane</keyword>
<keyword evidence="4 6" id="KW-1133">Transmembrane helix</keyword>
<evidence type="ECO:0000256" key="2">
    <source>
        <dbReference type="ARBA" id="ARBA00022475"/>
    </source>
</evidence>
<keyword evidence="9" id="KW-1185">Reference proteome</keyword>
<name>A0A511QEJ5_9VIBR</name>
<dbReference type="Pfam" id="PF00482">
    <property type="entry name" value="T2SSF"/>
    <property type="match status" value="1"/>
</dbReference>
<dbReference type="InterPro" id="IPR018076">
    <property type="entry name" value="T2SS_GspF_dom"/>
</dbReference>
<evidence type="ECO:0000259" key="7">
    <source>
        <dbReference type="Pfam" id="PF00482"/>
    </source>
</evidence>
<dbReference type="InterPro" id="IPR042094">
    <property type="entry name" value="T2SS_GspF_sf"/>
</dbReference>
<protein>
    <recommendedName>
        <fullName evidence="7">Type II secretion system protein GspF domain-containing protein</fullName>
    </recommendedName>
</protein>
<evidence type="ECO:0000313" key="8">
    <source>
        <dbReference type="EMBL" id="GEM75718.1"/>
    </source>
</evidence>
<evidence type="ECO:0000313" key="9">
    <source>
        <dbReference type="Proteomes" id="UP000321922"/>
    </source>
</evidence>
<comment type="caution">
    <text evidence="8">The sequence shown here is derived from an EMBL/GenBank/DDBJ whole genome shotgun (WGS) entry which is preliminary data.</text>
</comment>
<keyword evidence="2" id="KW-1003">Cell membrane</keyword>
<evidence type="ECO:0000256" key="1">
    <source>
        <dbReference type="ARBA" id="ARBA00004651"/>
    </source>
</evidence>
<proteinExistence type="predicted"/>
<dbReference type="OrthoDB" id="5611741at2"/>
<comment type="subcellular location">
    <subcellularLocation>
        <location evidence="1">Cell membrane</location>
        <topology evidence="1">Multi-pass membrane protein</topology>
    </subcellularLocation>
</comment>
<evidence type="ECO:0000256" key="3">
    <source>
        <dbReference type="ARBA" id="ARBA00022692"/>
    </source>
</evidence>
<feature type="transmembrane region" description="Helical" evidence="6">
    <location>
        <begin position="274"/>
        <end position="296"/>
    </location>
</feature>
<dbReference type="Gene3D" id="1.20.81.30">
    <property type="entry name" value="Type II secretion system (T2SS), domain F"/>
    <property type="match status" value="1"/>
</dbReference>
<dbReference type="Proteomes" id="UP000321922">
    <property type="component" value="Unassembled WGS sequence"/>
</dbReference>
<dbReference type="AlphaFoldDB" id="A0A511QEJ5"/>